<dbReference type="RefSeq" id="WP_344068743.1">
    <property type="nucleotide sequence ID" value="NZ_BAAAPN010000103.1"/>
</dbReference>
<sequence>MSEADAARPARRGAFALIRIALAALVLIAVAIALAKNWSAVADHLGEVSVSAWVLALAFGIASPALSMLGWRALLADLGSPLHVAPASGVFLVGQLGKYLPGSVWSVLAQAEIAARLDVPRRRTGVVGLVTMALALLCGALVGLPAVPALLGRGGGDALPLIGIAVVLLLGALWPPLLNRAIATGLRLLRREPLEHDFSGRAIVAAAAWTTVAWLSTGAIVWAFARDIRGLTGSGGEVALVSISGFCLAAAIGMASILLPAGVGVREGILVLLLVGVMTTPAATAVVVLARFVTVIADVLWAGIGWGWARAHHLLPEHMSSRT</sequence>
<dbReference type="Pfam" id="PF03706">
    <property type="entry name" value="LPG_synthase_TM"/>
    <property type="match status" value="1"/>
</dbReference>
<dbReference type="EMBL" id="BAAAPN010000103">
    <property type="protein sequence ID" value="GAA1775055.1"/>
    <property type="molecule type" value="Genomic_DNA"/>
</dbReference>
<protein>
    <submittedName>
        <fullName evidence="7">Lysylphosphatidylglycerol synthase transmembrane domain-containing protein</fullName>
    </submittedName>
</protein>
<evidence type="ECO:0000313" key="7">
    <source>
        <dbReference type="EMBL" id="GAA1775055.1"/>
    </source>
</evidence>
<keyword evidence="4 6" id="KW-1133">Transmembrane helix</keyword>
<name>A0ABN2L756_9MICO</name>
<evidence type="ECO:0000256" key="5">
    <source>
        <dbReference type="ARBA" id="ARBA00023136"/>
    </source>
</evidence>
<evidence type="ECO:0000256" key="6">
    <source>
        <dbReference type="SAM" id="Phobius"/>
    </source>
</evidence>
<comment type="caution">
    <text evidence="7">The sequence shown here is derived from an EMBL/GenBank/DDBJ whole genome shotgun (WGS) entry which is preliminary data.</text>
</comment>
<organism evidence="7 8">
    <name type="scientific">Nostocoides vanveenii</name>
    <dbReference type="NCBI Taxonomy" id="330835"/>
    <lineage>
        <taxon>Bacteria</taxon>
        <taxon>Bacillati</taxon>
        <taxon>Actinomycetota</taxon>
        <taxon>Actinomycetes</taxon>
        <taxon>Micrococcales</taxon>
        <taxon>Intrasporangiaceae</taxon>
        <taxon>Nostocoides</taxon>
    </lineage>
</organism>
<evidence type="ECO:0000256" key="1">
    <source>
        <dbReference type="ARBA" id="ARBA00004651"/>
    </source>
</evidence>
<feature type="transmembrane region" description="Helical" evidence="6">
    <location>
        <begin position="158"/>
        <end position="177"/>
    </location>
</feature>
<feature type="transmembrane region" description="Helical" evidence="6">
    <location>
        <begin position="237"/>
        <end position="259"/>
    </location>
</feature>
<keyword evidence="5 6" id="KW-0472">Membrane</keyword>
<evidence type="ECO:0000256" key="4">
    <source>
        <dbReference type="ARBA" id="ARBA00022989"/>
    </source>
</evidence>
<feature type="transmembrane region" description="Helical" evidence="6">
    <location>
        <begin position="50"/>
        <end position="71"/>
    </location>
</feature>
<dbReference type="Proteomes" id="UP001501475">
    <property type="component" value="Unassembled WGS sequence"/>
</dbReference>
<evidence type="ECO:0000256" key="3">
    <source>
        <dbReference type="ARBA" id="ARBA00022692"/>
    </source>
</evidence>
<evidence type="ECO:0000313" key="8">
    <source>
        <dbReference type="Proteomes" id="UP001501475"/>
    </source>
</evidence>
<keyword evidence="3 6" id="KW-0812">Transmembrane</keyword>
<keyword evidence="8" id="KW-1185">Reference proteome</keyword>
<comment type="subcellular location">
    <subcellularLocation>
        <location evidence="1">Cell membrane</location>
        <topology evidence="1">Multi-pass membrane protein</topology>
    </subcellularLocation>
</comment>
<keyword evidence="2" id="KW-1003">Cell membrane</keyword>
<dbReference type="InterPro" id="IPR022791">
    <property type="entry name" value="L-PG_synthase/AglD"/>
</dbReference>
<feature type="transmembrane region" description="Helical" evidence="6">
    <location>
        <begin position="198"/>
        <end position="225"/>
    </location>
</feature>
<gene>
    <name evidence="7" type="ORF">GCM10009810_34940</name>
</gene>
<feature type="transmembrane region" description="Helical" evidence="6">
    <location>
        <begin position="126"/>
        <end position="146"/>
    </location>
</feature>
<proteinExistence type="predicted"/>
<feature type="transmembrane region" description="Helical" evidence="6">
    <location>
        <begin position="16"/>
        <end position="38"/>
    </location>
</feature>
<accession>A0ABN2L756</accession>
<feature type="transmembrane region" description="Helical" evidence="6">
    <location>
        <begin position="271"/>
        <end position="293"/>
    </location>
</feature>
<reference evidence="7 8" key="1">
    <citation type="journal article" date="2019" name="Int. J. Syst. Evol. Microbiol.">
        <title>The Global Catalogue of Microorganisms (GCM) 10K type strain sequencing project: providing services to taxonomists for standard genome sequencing and annotation.</title>
        <authorList>
            <consortium name="The Broad Institute Genomics Platform"/>
            <consortium name="The Broad Institute Genome Sequencing Center for Infectious Disease"/>
            <person name="Wu L."/>
            <person name="Ma J."/>
        </authorList>
    </citation>
    <scope>NUCLEOTIDE SEQUENCE [LARGE SCALE GENOMIC DNA]</scope>
    <source>
        <strain evidence="7 8">JCM 15591</strain>
    </source>
</reference>
<evidence type="ECO:0000256" key="2">
    <source>
        <dbReference type="ARBA" id="ARBA00022475"/>
    </source>
</evidence>